<organism evidence="2 3">
    <name type="scientific">Anaerobacillus alkaliphilus</name>
    <dbReference type="NCBI Taxonomy" id="1548597"/>
    <lineage>
        <taxon>Bacteria</taxon>
        <taxon>Bacillati</taxon>
        <taxon>Bacillota</taxon>
        <taxon>Bacilli</taxon>
        <taxon>Bacillales</taxon>
        <taxon>Bacillaceae</taxon>
        <taxon>Anaerobacillus</taxon>
    </lineage>
</organism>
<dbReference type="RefSeq" id="WP_129077514.1">
    <property type="nucleotide sequence ID" value="NZ_QOUX01000025.1"/>
</dbReference>
<comment type="caution">
    <text evidence="2">The sequence shown here is derived from an EMBL/GenBank/DDBJ whole genome shotgun (WGS) entry which is preliminary data.</text>
</comment>
<sequence length="347" mass="40042">MSEYTQGGCWKSKKIDENGNQEYFYMNCTHAKLMQRLLQQEKVLHYLLKKSVAVEQNYEELQVKLHHLTTSYETLVTSNKITLEKLSHLETKLLDYKNLEKQMDTLDNLTKQLAKKISGQQSTFTDIHSWFHVVKKGKKEINNKHSQLDDRMTRLQKQTDEQKLHLEQSYNSFSSPIPKDTINNDTSQPKEAINNHSCLPMESKLKETINNHSCLPMKSNPKETINNHSCLPMETNPKETINNHSCLPMESNPKETINNHSCLPMETNPKETINNHSCQPNESILEILFNLPPNFPVHSLYIEGNSVEVSRFISVDPDQQVAQFALNNKIKTFDCEKINGIEFSPKA</sequence>
<keyword evidence="3" id="KW-1185">Reference proteome</keyword>
<evidence type="ECO:0000313" key="2">
    <source>
        <dbReference type="EMBL" id="RXJ02410.1"/>
    </source>
</evidence>
<proteinExistence type="predicted"/>
<protein>
    <submittedName>
        <fullName evidence="2">Uncharacterized protein</fullName>
    </submittedName>
</protein>
<dbReference type="Proteomes" id="UP000290649">
    <property type="component" value="Unassembled WGS sequence"/>
</dbReference>
<dbReference type="OrthoDB" id="2884109at2"/>
<dbReference type="EMBL" id="QOUX01000025">
    <property type="protein sequence ID" value="RXJ02410.1"/>
    <property type="molecule type" value="Genomic_DNA"/>
</dbReference>
<reference evidence="2 3" key="1">
    <citation type="journal article" date="2019" name="Int. J. Syst. Evol. Microbiol.">
        <title>Anaerobacillus alkaliphilus sp. nov., a novel alkaliphilic and moderately halophilic bacterium.</title>
        <authorList>
            <person name="Borsodi A.K."/>
            <person name="Aszalos J.M."/>
            <person name="Bihari P."/>
            <person name="Nagy I."/>
            <person name="Schumann P."/>
            <person name="Sproer C."/>
            <person name="Kovacs A.L."/>
            <person name="Boka K."/>
            <person name="Dobosy P."/>
            <person name="Ovari M."/>
            <person name="Szili-Kovacs T."/>
            <person name="Toth E."/>
        </authorList>
    </citation>
    <scope>NUCLEOTIDE SEQUENCE [LARGE SCALE GENOMIC DNA]</scope>
    <source>
        <strain evidence="2 3">B16-10</strain>
    </source>
</reference>
<name>A0A4Q0VUJ3_9BACI</name>
<gene>
    <name evidence="2" type="ORF">DS745_06815</name>
</gene>
<dbReference type="AlphaFoldDB" id="A0A4Q0VUJ3"/>
<feature type="coiled-coil region" evidence="1">
    <location>
        <begin position="89"/>
        <end position="158"/>
    </location>
</feature>
<accession>A0A4Q0VUJ3</accession>
<evidence type="ECO:0000313" key="3">
    <source>
        <dbReference type="Proteomes" id="UP000290649"/>
    </source>
</evidence>
<evidence type="ECO:0000256" key="1">
    <source>
        <dbReference type="SAM" id="Coils"/>
    </source>
</evidence>
<keyword evidence="1" id="KW-0175">Coiled coil</keyword>